<evidence type="ECO:0000259" key="1">
    <source>
        <dbReference type="Pfam" id="PF09722"/>
    </source>
</evidence>
<reference evidence="2 3" key="1">
    <citation type="submission" date="2015-11" db="EMBL/GenBank/DDBJ databases">
        <title>Genomic analysis of 38 Legionella species identifies large and diverse effector repertoires.</title>
        <authorList>
            <person name="Burstein D."/>
            <person name="Amaro F."/>
            <person name="Zusman T."/>
            <person name="Lifshitz Z."/>
            <person name="Cohen O."/>
            <person name="Gilbert J.A."/>
            <person name="Pupko T."/>
            <person name="Shuman H.A."/>
            <person name="Segal G."/>
        </authorList>
    </citation>
    <scope>NUCLEOTIDE SEQUENCE [LARGE SCALE GENOMIC DNA]</scope>
    <source>
        <strain evidence="2 3">ATCC 49505</strain>
    </source>
</reference>
<accession>A0A0W0VQF8</accession>
<evidence type="ECO:0000313" key="2">
    <source>
        <dbReference type="EMBL" id="KTD22391.1"/>
    </source>
</evidence>
<gene>
    <name evidence="2" type="ORF">Llon_0609</name>
</gene>
<dbReference type="STRING" id="45068.Llon_0609"/>
<dbReference type="Proteomes" id="UP000054997">
    <property type="component" value="Unassembled WGS sequence"/>
</dbReference>
<dbReference type="InterPro" id="IPR024467">
    <property type="entry name" value="Xre/MbcA/ParS-like_toxin-bd"/>
</dbReference>
<keyword evidence="3" id="KW-1185">Reference proteome</keyword>
<dbReference type="RefSeq" id="WP_058528624.1">
    <property type="nucleotide sequence ID" value="NZ_CAAAHZ010000007.1"/>
</dbReference>
<organism evidence="2 3">
    <name type="scientific">Legionella londiniensis</name>
    <dbReference type="NCBI Taxonomy" id="45068"/>
    <lineage>
        <taxon>Bacteria</taxon>
        <taxon>Pseudomonadati</taxon>
        <taxon>Pseudomonadota</taxon>
        <taxon>Gammaproteobacteria</taxon>
        <taxon>Legionellales</taxon>
        <taxon>Legionellaceae</taxon>
        <taxon>Legionella</taxon>
    </lineage>
</organism>
<dbReference type="EMBL" id="LNYK01000010">
    <property type="protein sequence ID" value="KTD22391.1"/>
    <property type="molecule type" value="Genomic_DNA"/>
</dbReference>
<dbReference type="Pfam" id="PF09722">
    <property type="entry name" value="Xre_MbcA_ParS_C"/>
    <property type="match status" value="1"/>
</dbReference>
<feature type="domain" description="Antitoxin Xre/MbcA/ParS-like toxin-binding" evidence="1">
    <location>
        <begin position="74"/>
        <end position="126"/>
    </location>
</feature>
<dbReference type="PATRIC" id="fig|45068.5.peg.656"/>
<dbReference type="AlphaFoldDB" id="A0A0W0VQF8"/>
<sequence>MQLATANSLKISDAIAWKSLKQLVYKFSFKPREAMILMGDIPKATYYAGIGHYQGKLNRDQLERISYLLGIYKALVILFDDRQQAMSWIIRNNSLPPFYGKTPKEFMLEGSIVRLSEVRRFLDFWRGY</sequence>
<proteinExistence type="predicted"/>
<comment type="caution">
    <text evidence="2">The sequence shown here is derived from an EMBL/GenBank/DDBJ whole genome shotgun (WGS) entry which is preliminary data.</text>
</comment>
<protein>
    <recommendedName>
        <fullName evidence="1">Antitoxin Xre/MbcA/ParS-like toxin-binding domain-containing protein</fullName>
    </recommendedName>
</protein>
<evidence type="ECO:0000313" key="3">
    <source>
        <dbReference type="Proteomes" id="UP000054997"/>
    </source>
</evidence>
<name>A0A0W0VQF8_9GAMM</name>